<keyword evidence="3" id="KW-1185">Reference proteome</keyword>
<dbReference type="InterPro" id="IPR038770">
    <property type="entry name" value="Na+/solute_symporter_sf"/>
</dbReference>
<dbReference type="RefSeq" id="WP_005860368.1">
    <property type="nucleotide sequence ID" value="NZ_AAYA01000009.1"/>
</dbReference>
<keyword evidence="1" id="KW-0472">Membrane</keyword>
<evidence type="ECO:0008006" key="4">
    <source>
        <dbReference type="Google" id="ProtNLM"/>
    </source>
</evidence>
<dbReference type="EMBL" id="AAYA01000009">
    <property type="protein sequence ID" value="EBA07398.1"/>
    <property type="molecule type" value="Genomic_DNA"/>
</dbReference>
<feature type="transmembrane region" description="Helical" evidence="1">
    <location>
        <begin position="70"/>
        <end position="92"/>
    </location>
</feature>
<keyword evidence="1" id="KW-0812">Transmembrane</keyword>
<proteinExistence type="predicted"/>
<accession>A3K5K9</accession>
<feature type="transmembrane region" description="Helical" evidence="1">
    <location>
        <begin position="189"/>
        <end position="210"/>
    </location>
</feature>
<gene>
    <name evidence="2" type="ORF">SSE37_21405</name>
</gene>
<organism evidence="2 3">
    <name type="scientific">Sagittula stellata (strain ATCC 700073 / DSM 11524 / E-37)</name>
    <dbReference type="NCBI Taxonomy" id="388399"/>
    <lineage>
        <taxon>Bacteria</taxon>
        <taxon>Pseudomonadati</taxon>
        <taxon>Pseudomonadota</taxon>
        <taxon>Alphaproteobacteria</taxon>
        <taxon>Rhodobacterales</taxon>
        <taxon>Roseobacteraceae</taxon>
        <taxon>Sagittula</taxon>
    </lineage>
</organism>
<evidence type="ECO:0000313" key="3">
    <source>
        <dbReference type="Proteomes" id="UP000005713"/>
    </source>
</evidence>
<feature type="transmembrane region" description="Helical" evidence="1">
    <location>
        <begin position="154"/>
        <end position="177"/>
    </location>
</feature>
<name>A3K5K9_SAGS3</name>
<protein>
    <recommendedName>
        <fullName evidence="4">Sodium bile acid symporter family protein</fullName>
    </recommendedName>
</protein>
<keyword evidence="1" id="KW-1133">Transmembrane helix</keyword>
<dbReference type="eggNOG" id="COG0385">
    <property type="taxonomic scope" value="Bacteria"/>
</dbReference>
<dbReference type="AlphaFoldDB" id="A3K5K9"/>
<dbReference type="Gene3D" id="1.20.1530.20">
    <property type="match status" value="1"/>
</dbReference>
<comment type="caution">
    <text evidence="2">The sequence shown here is derived from an EMBL/GenBank/DDBJ whole genome shotgun (WGS) entry which is preliminary data.</text>
</comment>
<feature type="transmembrane region" description="Helical" evidence="1">
    <location>
        <begin position="129"/>
        <end position="148"/>
    </location>
</feature>
<feature type="transmembrane region" description="Helical" evidence="1">
    <location>
        <begin position="276"/>
        <end position="298"/>
    </location>
</feature>
<feature type="transmembrane region" description="Helical" evidence="1">
    <location>
        <begin position="12"/>
        <end position="33"/>
    </location>
</feature>
<evidence type="ECO:0000313" key="2">
    <source>
        <dbReference type="EMBL" id="EBA07398.1"/>
    </source>
</evidence>
<dbReference type="Proteomes" id="UP000005713">
    <property type="component" value="Unassembled WGS sequence"/>
</dbReference>
<sequence>MAFLEWLGRQGRLMLVAGLVAGLTFPGAGAIFAPWLPHLIAVMLFFGALRVGATGRVGTAGLQLRETLGFVAAFQVALPLTLAGIAAVLGVIGQPAVLALLLVTAAPSVTGSPNLAALGGGDPAPALRIMVLGTALLPLTAWVVLSVLKIGGDPWAVTMAVARLLVLILGAGGLALLAHRVVPGTPRAIAIMDGLSALVMTLMVLGLMSPAADALRQAPDRFALWLGIAVAVNFGLQGVAALVLRRWPKGERMALSVVAGNRNIALYLLALPPETMAHVMLFIGCYQIPMYLTPYVLARVGRG</sequence>
<feature type="transmembrane region" description="Helical" evidence="1">
    <location>
        <begin position="222"/>
        <end position="244"/>
    </location>
</feature>
<evidence type="ECO:0000256" key="1">
    <source>
        <dbReference type="SAM" id="Phobius"/>
    </source>
</evidence>
<reference evidence="2 3" key="1">
    <citation type="submission" date="2006-06" db="EMBL/GenBank/DDBJ databases">
        <authorList>
            <person name="Moran M.A."/>
            <person name="Ferriera S."/>
            <person name="Johnson J."/>
            <person name="Kravitz S."/>
            <person name="Beeson K."/>
            <person name="Sutton G."/>
            <person name="Rogers Y.-H."/>
            <person name="Friedman R."/>
            <person name="Frazier M."/>
            <person name="Venter J.C."/>
        </authorList>
    </citation>
    <scope>NUCLEOTIDE SEQUENCE [LARGE SCALE GENOMIC DNA]</scope>
    <source>
        <strain evidence="2 3">E-37</strain>
    </source>
</reference>
<feature type="transmembrane region" description="Helical" evidence="1">
    <location>
        <begin position="98"/>
        <end position="117"/>
    </location>
</feature>